<feature type="compositionally biased region" description="Polar residues" evidence="1">
    <location>
        <begin position="1"/>
        <end position="11"/>
    </location>
</feature>
<comment type="caution">
    <text evidence="3">The sequence shown here is derived from an EMBL/GenBank/DDBJ whole genome shotgun (WGS) entry which is preliminary data.</text>
</comment>
<feature type="transmembrane region" description="Helical" evidence="2">
    <location>
        <begin position="286"/>
        <end position="305"/>
    </location>
</feature>
<dbReference type="AlphaFoldDB" id="A0A2T7A293"/>
<feature type="region of interest" description="Disordered" evidence="1">
    <location>
        <begin position="1"/>
        <end position="48"/>
    </location>
</feature>
<accession>A0A2T7A293</accession>
<evidence type="ECO:0000256" key="2">
    <source>
        <dbReference type="SAM" id="Phobius"/>
    </source>
</evidence>
<keyword evidence="2" id="KW-0812">Transmembrane</keyword>
<keyword evidence="4" id="KW-1185">Reference proteome</keyword>
<protein>
    <submittedName>
        <fullName evidence="3">Uncharacterized protein</fullName>
    </submittedName>
</protein>
<keyword evidence="2" id="KW-1133">Transmembrane helix</keyword>
<sequence>MADLNPLSNANPVEVYTNPITSSEVPNSSPTIPTPSGQPTVGESKAGLEPPAWHNIDELFLWDISFDKWKNSKSSVEVQEPPIVVNPLSETDNVEVYTTQIIGSEVPNSSPTTPTQSEQPLLSETMTWEEAMAWVESSLALPASDDDFFRFVPDQPEGDNNHKLSVEVQEPPMVVNPLSKTDPVEVYTTQIRGSEVPNSSPTTPAQSEQPAPSEIKTWMGVLTQETINEHSPSSDILSYPPMWDPHILSVKAREPLVAATDRAGIDAQVSQQPEGERHISCPEEHWFFIFIFSVIVLMATTTLLFKGKFWRKLRRCIICCLMALGGDDSV</sequence>
<evidence type="ECO:0000256" key="1">
    <source>
        <dbReference type="SAM" id="MobiDB-lite"/>
    </source>
</evidence>
<dbReference type="EMBL" id="NESQ01000038">
    <property type="protein sequence ID" value="PUU81857.1"/>
    <property type="molecule type" value="Genomic_DNA"/>
</dbReference>
<name>A0A2T7A293_TUBBO</name>
<organism evidence="3 4">
    <name type="scientific">Tuber borchii</name>
    <name type="common">White truffle</name>
    <dbReference type="NCBI Taxonomy" id="42251"/>
    <lineage>
        <taxon>Eukaryota</taxon>
        <taxon>Fungi</taxon>
        <taxon>Dikarya</taxon>
        <taxon>Ascomycota</taxon>
        <taxon>Pezizomycotina</taxon>
        <taxon>Pezizomycetes</taxon>
        <taxon>Pezizales</taxon>
        <taxon>Tuberaceae</taxon>
        <taxon>Tuber</taxon>
    </lineage>
</organism>
<keyword evidence="2" id="KW-0472">Membrane</keyword>
<feature type="compositionally biased region" description="Polar residues" evidence="1">
    <location>
        <begin position="193"/>
        <end position="210"/>
    </location>
</feature>
<gene>
    <name evidence="3" type="ORF">B9Z19DRAFT_1121628</name>
</gene>
<reference evidence="3 4" key="1">
    <citation type="submission" date="2017-04" db="EMBL/GenBank/DDBJ databases">
        <title>Draft genome sequence of Tuber borchii Vittad., a whitish edible truffle.</title>
        <authorList>
            <consortium name="DOE Joint Genome Institute"/>
            <person name="Murat C."/>
            <person name="Kuo A."/>
            <person name="Barry K.W."/>
            <person name="Clum A."/>
            <person name="Dockter R.B."/>
            <person name="Fauchery L."/>
            <person name="Iotti M."/>
            <person name="Kohler A."/>
            <person name="Labutti K."/>
            <person name="Lindquist E.A."/>
            <person name="Lipzen A."/>
            <person name="Ohm R.A."/>
            <person name="Wang M."/>
            <person name="Grigoriev I.V."/>
            <person name="Zambonelli A."/>
            <person name="Martin F.M."/>
        </authorList>
    </citation>
    <scope>NUCLEOTIDE SEQUENCE [LARGE SCALE GENOMIC DNA]</scope>
    <source>
        <strain evidence="3 4">Tbo3840</strain>
    </source>
</reference>
<dbReference type="Proteomes" id="UP000244722">
    <property type="component" value="Unassembled WGS sequence"/>
</dbReference>
<feature type="region of interest" description="Disordered" evidence="1">
    <location>
        <begin position="193"/>
        <end position="212"/>
    </location>
</feature>
<proteinExistence type="predicted"/>
<feature type="compositionally biased region" description="Polar residues" evidence="1">
    <location>
        <begin position="18"/>
        <end position="41"/>
    </location>
</feature>
<evidence type="ECO:0000313" key="4">
    <source>
        <dbReference type="Proteomes" id="UP000244722"/>
    </source>
</evidence>
<evidence type="ECO:0000313" key="3">
    <source>
        <dbReference type="EMBL" id="PUU81857.1"/>
    </source>
</evidence>